<dbReference type="InterPro" id="IPR050236">
    <property type="entry name" value="Ser_Thr_kinase_AGC"/>
</dbReference>
<reference evidence="11 12" key="2">
    <citation type="submission" date="2017-04" db="EMBL/GenBank/DDBJ databases">
        <title>CpG methylation of centromeres and impact of large insertions on vertebrate speciation.</title>
        <authorList>
            <person name="Ichikawa K."/>
            <person name="Yoshimura J."/>
            <person name="Morishita S."/>
        </authorList>
    </citation>
    <scope>NUCLEOTIDE SEQUENCE</scope>
    <source>
        <strain evidence="11 12">HNI</strain>
    </source>
</reference>
<organism evidence="11 12">
    <name type="scientific">Oryzias latipes</name>
    <name type="common">Japanese rice fish</name>
    <name type="synonym">Japanese killifish</name>
    <dbReference type="NCBI Taxonomy" id="8090"/>
    <lineage>
        <taxon>Eukaryota</taxon>
        <taxon>Metazoa</taxon>
        <taxon>Chordata</taxon>
        <taxon>Craniata</taxon>
        <taxon>Vertebrata</taxon>
        <taxon>Euteleostomi</taxon>
        <taxon>Actinopterygii</taxon>
        <taxon>Neopterygii</taxon>
        <taxon>Teleostei</taxon>
        <taxon>Neoteleostei</taxon>
        <taxon>Acanthomorphata</taxon>
        <taxon>Ovalentaria</taxon>
        <taxon>Atherinomorphae</taxon>
        <taxon>Beloniformes</taxon>
        <taxon>Adrianichthyidae</taxon>
        <taxon>Oryziinae</taxon>
        <taxon>Oryzias</taxon>
    </lineage>
</organism>
<dbReference type="Pfam" id="PF00069">
    <property type="entry name" value="Pkinase"/>
    <property type="match status" value="1"/>
</dbReference>
<name>A0A3P9KQW9_ORYLA</name>
<accession>A0A3P9KQW9</accession>
<evidence type="ECO:0000256" key="7">
    <source>
        <dbReference type="ARBA" id="ARBA00048679"/>
    </source>
</evidence>
<dbReference type="SUPFAM" id="SSF56112">
    <property type="entry name" value="Protein kinase-like (PK-like)"/>
    <property type="match status" value="1"/>
</dbReference>
<evidence type="ECO:0000256" key="5">
    <source>
        <dbReference type="ARBA" id="ARBA00022840"/>
    </source>
</evidence>
<dbReference type="SUPFAM" id="SSF49562">
    <property type="entry name" value="C2 domain (Calcium/lipid-binding domain, CaLB)"/>
    <property type="match status" value="1"/>
</dbReference>
<dbReference type="FunFam" id="3.30.200.20:FF:000058">
    <property type="entry name" value="Putative serine/threonine-protein kinase N2"/>
    <property type="match status" value="1"/>
</dbReference>
<dbReference type="AlphaFoldDB" id="A0A3P9KQW9"/>
<reference key="1">
    <citation type="journal article" date="2007" name="Nature">
        <title>The medaka draft genome and insights into vertebrate genome evolution.</title>
        <authorList>
            <person name="Kasahara M."/>
            <person name="Naruse K."/>
            <person name="Sasaki S."/>
            <person name="Nakatani Y."/>
            <person name="Qu W."/>
            <person name="Ahsan B."/>
            <person name="Yamada T."/>
            <person name="Nagayasu Y."/>
            <person name="Doi K."/>
            <person name="Kasai Y."/>
            <person name="Jindo T."/>
            <person name="Kobayashi D."/>
            <person name="Shimada A."/>
            <person name="Toyoda A."/>
            <person name="Kuroki Y."/>
            <person name="Fujiyama A."/>
            <person name="Sasaki T."/>
            <person name="Shimizu A."/>
            <person name="Asakawa S."/>
            <person name="Shimizu N."/>
            <person name="Hashimoto S."/>
            <person name="Yang J."/>
            <person name="Lee Y."/>
            <person name="Matsushima K."/>
            <person name="Sugano S."/>
            <person name="Sakaizumi M."/>
            <person name="Narita T."/>
            <person name="Ohishi K."/>
            <person name="Haga S."/>
            <person name="Ohta F."/>
            <person name="Nomoto H."/>
            <person name="Nogata K."/>
            <person name="Morishita T."/>
            <person name="Endo T."/>
            <person name="Shin-I T."/>
            <person name="Takeda H."/>
            <person name="Morishita S."/>
            <person name="Kohara Y."/>
        </authorList>
    </citation>
    <scope>NUCLEOTIDE SEQUENCE [LARGE SCALE GENOMIC DNA]</scope>
    <source>
        <strain>Hd-rR</strain>
    </source>
</reference>
<keyword evidence="5 8" id="KW-0067">ATP-binding</keyword>
<protein>
    <recommendedName>
        <fullName evidence="10">Protein kinase domain-containing protein</fullName>
    </recommendedName>
</protein>
<evidence type="ECO:0000256" key="9">
    <source>
        <dbReference type="SAM" id="MobiDB-lite"/>
    </source>
</evidence>
<dbReference type="SMART" id="SM00220">
    <property type="entry name" value="S_TKc"/>
    <property type="match status" value="1"/>
</dbReference>
<dbReference type="Ensembl" id="ENSORLT00020017667.1">
    <property type="protein sequence ID" value="ENSORLP00020010890.1"/>
    <property type="gene ID" value="ENSORLG00020011823.1"/>
</dbReference>
<reference evidence="11" key="4">
    <citation type="submission" date="2025-09" db="UniProtKB">
        <authorList>
            <consortium name="Ensembl"/>
        </authorList>
    </citation>
    <scope>IDENTIFICATION</scope>
    <source>
        <strain evidence="11">HNI</strain>
    </source>
</reference>
<dbReference type="GO" id="GO:0005524">
    <property type="term" value="F:ATP binding"/>
    <property type="evidence" value="ECO:0007669"/>
    <property type="project" value="UniProtKB-UniRule"/>
</dbReference>
<dbReference type="SUPFAM" id="SSF46585">
    <property type="entry name" value="HR1 repeat"/>
    <property type="match status" value="2"/>
</dbReference>
<keyword evidence="4" id="KW-0418">Kinase</keyword>
<reference evidence="11" key="3">
    <citation type="submission" date="2025-08" db="UniProtKB">
        <authorList>
            <consortium name="Ensembl"/>
        </authorList>
    </citation>
    <scope>IDENTIFICATION</scope>
    <source>
        <strain evidence="11">HNI</strain>
    </source>
</reference>
<feature type="binding site" evidence="8">
    <location>
        <position position="460"/>
    </location>
    <ligand>
        <name>ATP</name>
        <dbReference type="ChEBI" id="CHEBI:30616"/>
    </ligand>
</feature>
<evidence type="ECO:0000313" key="11">
    <source>
        <dbReference type="Ensembl" id="ENSORLP00020010890.1"/>
    </source>
</evidence>
<dbReference type="GO" id="GO:0004674">
    <property type="term" value="F:protein serine/threonine kinase activity"/>
    <property type="evidence" value="ECO:0007669"/>
    <property type="project" value="UniProtKB-KW"/>
</dbReference>
<feature type="region of interest" description="Disordered" evidence="9">
    <location>
        <begin position="368"/>
        <end position="405"/>
    </location>
</feature>
<comment type="catalytic activity">
    <reaction evidence="7">
        <text>L-seryl-[protein] + ATP = O-phospho-L-seryl-[protein] + ADP + H(+)</text>
        <dbReference type="Rhea" id="RHEA:17989"/>
        <dbReference type="Rhea" id="RHEA-COMP:9863"/>
        <dbReference type="Rhea" id="RHEA-COMP:11604"/>
        <dbReference type="ChEBI" id="CHEBI:15378"/>
        <dbReference type="ChEBI" id="CHEBI:29999"/>
        <dbReference type="ChEBI" id="CHEBI:30616"/>
        <dbReference type="ChEBI" id="CHEBI:83421"/>
        <dbReference type="ChEBI" id="CHEBI:456216"/>
        <dbReference type="EC" id="2.7.11.1"/>
    </reaction>
</comment>
<dbReference type="PROSITE" id="PS00107">
    <property type="entry name" value="PROTEIN_KINASE_ATP"/>
    <property type="match status" value="1"/>
</dbReference>
<dbReference type="InterPro" id="IPR017441">
    <property type="entry name" value="Protein_kinase_ATP_BS"/>
</dbReference>
<dbReference type="InterPro" id="IPR035892">
    <property type="entry name" value="C2_domain_sf"/>
</dbReference>
<comment type="catalytic activity">
    <reaction evidence="6">
        <text>L-threonyl-[protein] + ATP = O-phospho-L-threonyl-[protein] + ADP + H(+)</text>
        <dbReference type="Rhea" id="RHEA:46608"/>
        <dbReference type="Rhea" id="RHEA-COMP:11060"/>
        <dbReference type="Rhea" id="RHEA-COMP:11605"/>
        <dbReference type="ChEBI" id="CHEBI:15378"/>
        <dbReference type="ChEBI" id="CHEBI:30013"/>
        <dbReference type="ChEBI" id="CHEBI:30616"/>
        <dbReference type="ChEBI" id="CHEBI:61977"/>
        <dbReference type="ChEBI" id="CHEBI:456216"/>
        <dbReference type="EC" id="2.7.11.1"/>
    </reaction>
</comment>
<dbReference type="PROSITE" id="PS50011">
    <property type="entry name" value="PROTEIN_KINASE_DOM"/>
    <property type="match status" value="1"/>
</dbReference>
<evidence type="ECO:0000256" key="4">
    <source>
        <dbReference type="ARBA" id="ARBA00022777"/>
    </source>
</evidence>
<evidence type="ECO:0000256" key="6">
    <source>
        <dbReference type="ARBA" id="ARBA00047899"/>
    </source>
</evidence>
<evidence type="ECO:0000256" key="2">
    <source>
        <dbReference type="ARBA" id="ARBA00022679"/>
    </source>
</evidence>
<dbReference type="PANTHER" id="PTHR24356:SF230">
    <property type="entry name" value="PROTEIN KINASE C"/>
    <property type="match status" value="1"/>
</dbReference>
<dbReference type="InterPro" id="IPR000719">
    <property type="entry name" value="Prot_kinase_dom"/>
</dbReference>
<dbReference type="Gene3D" id="1.10.287.160">
    <property type="entry name" value="HR1 repeat"/>
    <property type="match status" value="2"/>
</dbReference>
<keyword evidence="1" id="KW-0723">Serine/threonine-protein kinase</keyword>
<dbReference type="InterPro" id="IPR036274">
    <property type="entry name" value="HR1_rpt_sf"/>
</dbReference>
<evidence type="ECO:0000313" key="12">
    <source>
        <dbReference type="Proteomes" id="UP000265180"/>
    </source>
</evidence>
<keyword evidence="2" id="KW-0808">Transferase</keyword>
<dbReference type="PANTHER" id="PTHR24356">
    <property type="entry name" value="SERINE/THREONINE-PROTEIN KINASE"/>
    <property type="match status" value="1"/>
</dbReference>
<keyword evidence="3 8" id="KW-0547">Nucleotide-binding</keyword>
<proteinExistence type="predicted"/>
<evidence type="ECO:0000256" key="1">
    <source>
        <dbReference type="ARBA" id="ARBA00022527"/>
    </source>
</evidence>
<feature type="domain" description="Protein kinase" evidence="10">
    <location>
        <begin position="431"/>
        <end position="581"/>
    </location>
</feature>
<feature type="compositionally biased region" description="Low complexity" evidence="9">
    <location>
        <begin position="155"/>
        <end position="166"/>
    </location>
</feature>
<evidence type="ECO:0000256" key="3">
    <source>
        <dbReference type="ARBA" id="ARBA00022741"/>
    </source>
</evidence>
<feature type="region of interest" description="Disordered" evidence="9">
    <location>
        <begin position="132"/>
        <end position="169"/>
    </location>
</feature>
<dbReference type="InterPro" id="IPR011009">
    <property type="entry name" value="Kinase-like_dom_sf"/>
</dbReference>
<evidence type="ECO:0000259" key="10">
    <source>
        <dbReference type="PROSITE" id="PS50011"/>
    </source>
</evidence>
<dbReference type="Gene3D" id="3.30.200.20">
    <property type="entry name" value="Phosphorylase Kinase, domain 1"/>
    <property type="match status" value="1"/>
</dbReference>
<dbReference type="Proteomes" id="UP000265180">
    <property type="component" value="Chromosome 9"/>
</dbReference>
<evidence type="ECO:0000256" key="8">
    <source>
        <dbReference type="PROSITE-ProRule" id="PRU10141"/>
    </source>
</evidence>
<sequence length="581" mass="65141">IIQTSKNDSSRLPMLSTAQQMLQDSRTKIELIRLQIIKVAQAGAALTLHLASSEMSSEGLEAVDARLAELQQYMRRESDASVLAKDAVKQLEGISALDQKALAEAQSRVQESSQKLDLLRLSLENWLKKKQQASVQQPEEEIQPSQELPSPPSSRPGRPLPTSSSTISIRPASLTGTTLSVGIPECTGTRSVEVSGSHPGSDTYMHPLWSPGLIQFLLSAQVRAVLRLDGRAVGRTGWAAVSGLSWDQMFYIQLERSRELEVCIYWRDQKTMCAVKFLRLEEMMENPTHKQVFSLEPQGLLFIKVPFVDTVVERQPKLRRQRCLFTKERGKNFLRAAQMNMNLATWGHLMMSILPRYTSFNTFSSQLSTSPDPVGSRTPDPAEEDPPSAKAPDGSGILTRPHVCRSPADGSETTAELCPLCFFARLQVEDFRFMSVLGRGHFGKVLLAEFQETQTLFAIKALKKRDIVRRDEVDSLMSEKRIFEMINASRHPFLVHLHGCFQTCDHVCFVMEYLPGGDLMIHIHSDVFTEAQTRWARRTAYRRVSDGSDLTPVFVLLTGSTLHVSCWAWSSCTRTRSSTGR</sequence>